<dbReference type="SUPFAM" id="SSF54909">
    <property type="entry name" value="Dimeric alpha+beta barrel"/>
    <property type="match status" value="1"/>
</dbReference>
<evidence type="ECO:0000313" key="2">
    <source>
        <dbReference type="Proteomes" id="UP001198701"/>
    </source>
</evidence>
<dbReference type="Pfam" id="PF07237">
    <property type="entry name" value="DUF1428"/>
    <property type="match status" value="1"/>
</dbReference>
<accession>A0ABS8IWH5</accession>
<dbReference type="PIRSF" id="PIRSF007028">
    <property type="entry name" value="UCP007028"/>
    <property type="match status" value="1"/>
</dbReference>
<evidence type="ECO:0000313" key="1">
    <source>
        <dbReference type="EMBL" id="MCC6072969.1"/>
    </source>
</evidence>
<protein>
    <submittedName>
        <fullName evidence="1">DUF1428 domain-containing protein</fullName>
    </submittedName>
</protein>
<dbReference type="Proteomes" id="UP001198701">
    <property type="component" value="Unassembled WGS sequence"/>
</dbReference>
<dbReference type="InterPro" id="IPR009874">
    <property type="entry name" value="DUF1428"/>
</dbReference>
<organism evidence="1 2">
    <name type="scientific">Massilia agrisoli</name>
    <dbReference type="NCBI Taxonomy" id="2892444"/>
    <lineage>
        <taxon>Bacteria</taxon>
        <taxon>Pseudomonadati</taxon>
        <taxon>Pseudomonadota</taxon>
        <taxon>Betaproteobacteria</taxon>
        <taxon>Burkholderiales</taxon>
        <taxon>Oxalobacteraceae</taxon>
        <taxon>Telluria group</taxon>
        <taxon>Massilia</taxon>
    </lineage>
</organism>
<dbReference type="InterPro" id="IPR011008">
    <property type="entry name" value="Dimeric_a/b-barrel"/>
</dbReference>
<gene>
    <name evidence="1" type="ORF">LMJ30_18720</name>
</gene>
<dbReference type="EMBL" id="JAJHPV010000020">
    <property type="protein sequence ID" value="MCC6072969.1"/>
    <property type="molecule type" value="Genomic_DNA"/>
</dbReference>
<proteinExistence type="predicted"/>
<reference evidence="1 2" key="1">
    <citation type="submission" date="2021-11" db="EMBL/GenBank/DDBJ databases">
        <authorList>
            <person name="Huq M.A."/>
        </authorList>
    </citation>
    <scope>NUCLEOTIDE SEQUENCE [LARGE SCALE GENOMIC DNA]</scope>
    <source>
        <strain evidence="1 2">MAHUQ-52</strain>
    </source>
</reference>
<name>A0ABS8IWH5_9BURK</name>
<dbReference type="RefSeq" id="WP_229433971.1">
    <property type="nucleotide sequence ID" value="NZ_JAJHPV010000020.1"/>
</dbReference>
<sequence>MAYVDGFVVPVPKQNIERYKEMSTICGKIWREFGALEFRECMGDDVKPGKWTSFPQSVNLEEGEVVFFSWIVYESRAKRDEINDKVMNDPRMAEWMKPEAMPFDGKRMIWGGFEMVVDM</sequence>
<keyword evidence="2" id="KW-1185">Reference proteome</keyword>
<comment type="caution">
    <text evidence="1">The sequence shown here is derived from an EMBL/GenBank/DDBJ whole genome shotgun (WGS) entry which is preliminary data.</text>
</comment>
<dbReference type="Gene3D" id="3.30.70.100">
    <property type="match status" value="1"/>
</dbReference>